<keyword evidence="3" id="KW-1185">Reference proteome</keyword>
<name>A0A9W9A9A2_9AGAR</name>
<evidence type="ECO:0000256" key="1">
    <source>
        <dbReference type="SAM" id="MobiDB-lite"/>
    </source>
</evidence>
<feature type="compositionally biased region" description="Polar residues" evidence="1">
    <location>
        <begin position="59"/>
        <end position="73"/>
    </location>
</feature>
<feature type="compositionally biased region" description="Basic residues" evidence="1">
    <location>
        <begin position="180"/>
        <end position="193"/>
    </location>
</feature>
<dbReference type="Proteomes" id="UP001150266">
    <property type="component" value="Unassembled WGS sequence"/>
</dbReference>
<dbReference type="OrthoDB" id="2279190at2759"/>
<feature type="compositionally biased region" description="Basic and acidic residues" evidence="1">
    <location>
        <begin position="200"/>
        <end position="212"/>
    </location>
</feature>
<evidence type="ECO:0000313" key="2">
    <source>
        <dbReference type="EMBL" id="KAJ4477427.1"/>
    </source>
</evidence>
<feature type="compositionally biased region" description="Basic and acidic residues" evidence="1">
    <location>
        <begin position="168"/>
        <end position="179"/>
    </location>
</feature>
<accession>A0A9W9A9A2</accession>
<feature type="compositionally biased region" description="Low complexity" evidence="1">
    <location>
        <begin position="74"/>
        <end position="101"/>
    </location>
</feature>
<protein>
    <submittedName>
        <fullName evidence="2">Uncharacterized protein</fullName>
    </submittedName>
</protein>
<feature type="compositionally biased region" description="Polar residues" evidence="1">
    <location>
        <begin position="1"/>
        <end position="15"/>
    </location>
</feature>
<dbReference type="AlphaFoldDB" id="A0A9W9A9A2"/>
<sequence length="369" mass="39754">MSQQANENETQSSSAELEADDNPKPSQSRPASQQSNRAPPQTQSRPSSQASSKPPARPASQTSNKPQPRAASQSSHVSNKPPSKPSSTAASRTSSPSVTPESRPPRTPRGRSRTPRSISSASSMHNAQPGTDEENRAPTPPQPVSAKELPDVDEEVGERDNTVSAADKSTDDVEVEGRGKDKKKRRRRGKKNTKGFGVDKWPHGDNPGRLEPPHGVNDWPHVDEQGEGVGTSGPVLQKPKGVRDFSPAYAASDARSNASSTYSSVSGLSLGDWSRSTSSLPGVDTWPHGDNPGIMVKPLDHWGNPVKNPDGTLVQKENWTGLPSYDELKEMDLDTHDDHVIKLKLELDLDVAVEINARIHGDLTLALLM</sequence>
<gene>
    <name evidence="2" type="ORF">J3R30DRAFT_3485767</name>
</gene>
<dbReference type="EMBL" id="JAOTPV010000010">
    <property type="protein sequence ID" value="KAJ4477427.1"/>
    <property type="molecule type" value="Genomic_DNA"/>
</dbReference>
<proteinExistence type="predicted"/>
<reference evidence="2" key="1">
    <citation type="submission" date="2022-08" db="EMBL/GenBank/DDBJ databases">
        <title>A Global Phylogenomic Analysis of the Shiitake Genus Lentinula.</title>
        <authorList>
            <consortium name="DOE Joint Genome Institute"/>
            <person name="Sierra-Patev S."/>
            <person name="Min B."/>
            <person name="Naranjo-Ortiz M."/>
            <person name="Looney B."/>
            <person name="Konkel Z."/>
            <person name="Slot J.C."/>
            <person name="Sakamoto Y."/>
            <person name="Steenwyk J.L."/>
            <person name="Rokas A."/>
            <person name="Carro J."/>
            <person name="Camarero S."/>
            <person name="Ferreira P."/>
            <person name="Molpeceres G."/>
            <person name="Ruiz-Duenas F.J."/>
            <person name="Serrano A."/>
            <person name="Henrissat B."/>
            <person name="Drula E."/>
            <person name="Hughes K.W."/>
            <person name="Mata J.L."/>
            <person name="Ishikawa N.K."/>
            <person name="Vargas-Isla R."/>
            <person name="Ushijima S."/>
            <person name="Smith C.A."/>
            <person name="Ahrendt S."/>
            <person name="Andreopoulos W."/>
            <person name="He G."/>
            <person name="Labutti K."/>
            <person name="Lipzen A."/>
            <person name="Ng V."/>
            <person name="Riley R."/>
            <person name="Sandor L."/>
            <person name="Barry K."/>
            <person name="Martinez A.T."/>
            <person name="Xiao Y."/>
            <person name="Gibbons J.G."/>
            <person name="Terashima K."/>
            <person name="Grigoriev I.V."/>
            <person name="Hibbett D.S."/>
        </authorList>
    </citation>
    <scope>NUCLEOTIDE SEQUENCE</scope>
    <source>
        <strain evidence="2">JLM2183</strain>
    </source>
</reference>
<organism evidence="2 3">
    <name type="scientific">Lentinula aciculospora</name>
    <dbReference type="NCBI Taxonomy" id="153920"/>
    <lineage>
        <taxon>Eukaryota</taxon>
        <taxon>Fungi</taxon>
        <taxon>Dikarya</taxon>
        <taxon>Basidiomycota</taxon>
        <taxon>Agaricomycotina</taxon>
        <taxon>Agaricomycetes</taxon>
        <taxon>Agaricomycetidae</taxon>
        <taxon>Agaricales</taxon>
        <taxon>Marasmiineae</taxon>
        <taxon>Omphalotaceae</taxon>
        <taxon>Lentinula</taxon>
    </lineage>
</organism>
<evidence type="ECO:0000313" key="3">
    <source>
        <dbReference type="Proteomes" id="UP001150266"/>
    </source>
</evidence>
<feature type="region of interest" description="Disordered" evidence="1">
    <location>
        <begin position="1"/>
        <end position="221"/>
    </location>
</feature>
<feature type="compositionally biased region" description="Polar residues" evidence="1">
    <location>
        <begin position="24"/>
        <end position="52"/>
    </location>
</feature>
<comment type="caution">
    <text evidence="2">The sequence shown here is derived from an EMBL/GenBank/DDBJ whole genome shotgun (WGS) entry which is preliminary data.</text>
</comment>